<keyword evidence="2" id="KW-0812">Transmembrane</keyword>
<evidence type="ECO:0000313" key="3">
    <source>
        <dbReference type="EMBL" id="TDG67514.1"/>
    </source>
</evidence>
<reference evidence="3 4" key="1">
    <citation type="journal article" date="2019" name="Appl. Microbiol. Biotechnol.">
        <title>Uncovering carbohydrate metabolism through a genotype-phenotype association study of 56 lactic acid bacteria genomes.</title>
        <authorList>
            <person name="Buron-Moles G."/>
            <person name="Chailyan A."/>
            <person name="Dolejs I."/>
            <person name="Forster J."/>
            <person name="Miks M.H."/>
        </authorList>
    </citation>
    <scope>NUCLEOTIDE SEQUENCE [LARGE SCALE GENOMIC DNA]</scope>
    <source>
        <strain evidence="3 4">ATCC 700006</strain>
    </source>
</reference>
<gene>
    <name evidence="3" type="ORF">C5L23_001313</name>
</gene>
<organism evidence="3 4">
    <name type="scientific">Leuconostoc fallax</name>
    <dbReference type="NCBI Taxonomy" id="1251"/>
    <lineage>
        <taxon>Bacteria</taxon>
        <taxon>Bacillati</taxon>
        <taxon>Bacillota</taxon>
        <taxon>Bacilli</taxon>
        <taxon>Lactobacillales</taxon>
        <taxon>Lactobacillaceae</taxon>
        <taxon>Leuconostoc</taxon>
    </lineage>
</organism>
<evidence type="ECO:0000256" key="1">
    <source>
        <dbReference type="SAM" id="MobiDB-lite"/>
    </source>
</evidence>
<accession>A0A4R5N6T3</accession>
<comment type="caution">
    <text evidence="3">The sequence shown here is derived from an EMBL/GenBank/DDBJ whole genome shotgun (WGS) entry which is preliminary data.</text>
</comment>
<keyword evidence="2" id="KW-0472">Membrane</keyword>
<name>A0A4R5N6T3_9LACO</name>
<sequence length="102" mass="12212">MTDEEMSRSARHSDRLSKRQREKQRVAVEREYAKSHPTKVTTVTPETREEMRLTRKGRYELGSDGKLTTKGKETRLKHRYNVLIMFLIILIVLSYLYFFFIN</sequence>
<dbReference type="AlphaFoldDB" id="A0A4R5N6T3"/>
<evidence type="ECO:0000256" key="2">
    <source>
        <dbReference type="SAM" id="Phobius"/>
    </source>
</evidence>
<feature type="compositionally biased region" description="Basic and acidic residues" evidence="1">
    <location>
        <begin position="1"/>
        <end position="34"/>
    </location>
</feature>
<dbReference type="Proteomes" id="UP000295681">
    <property type="component" value="Unassembled WGS sequence"/>
</dbReference>
<dbReference type="EMBL" id="PUFI01000015">
    <property type="protein sequence ID" value="TDG67514.1"/>
    <property type="molecule type" value="Genomic_DNA"/>
</dbReference>
<keyword evidence="4" id="KW-1185">Reference proteome</keyword>
<keyword evidence="2" id="KW-1133">Transmembrane helix</keyword>
<evidence type="ECO:0000313" key="4">
    <source>
        <dbReference type="Proteomes" id="UP000295681"/>
    </source>
</evidence>
<protein>
    <submittedName>
        <fullName evidence="3">Uncharacterized protein</fullName>
    </submittedName>
</protein>
<dbReference type="STRING" id="907931.GCA_000165675_01612"/>
<feature type="region of interest" description="Disordered" evidence="1">
    <location>
        <begin position="1"/>
        <end position="49"/>
    </location>
</feature>
<proteinExistence type="predicted"/>
<feature type="transmembrane region" description="Helical" evidence="2">
    <location>
        <begin position="80"/>
        <end position="100"/>
    </location>
</feature>
<dbReference type="RefSeq" id="WP_010007105.1">
    <property type="nucleotide sequence ID" value="NZ_JAGYGP010000001.1"/>
</dbReference>